<accession>A0A1L9VDA1</accession>
<reference evidence="2" key="1">
    <citation type="journal article" date="2017" name="Genome Biol.">
        <title>Comparative genomics reveals high biological diversity and specific adaptations in the industrially and medically important fungal genus Aspergillus.</title>
        <authorList>
            <person name="de Vries R.P."/>
            <person name="Riley R."/>
            <person name="Wiebenga A."/>
            <person name="Aguilar-Osorio G."/>
            <person name="Amillis S."/>
            <person name="Uchima C.A."/>
            <person name="Anderluh G."/>
            <person name="Asadollahi M."/>
            <person name="Askin M."/>
            <person name="Barry K."/>
            <person name="Battaglia E."/>
            <person name="Bayram O."/>
            <person name="Benocci T."/>
            <person name="Braus-Stromeyer S.A."/>
            <person name="Caldana C."/>
            <person name="Canovas D."/>
            <person name="Cerqueira G.C."/>
            <person name="Chen F."/>
            <person name="Chen W."/>
            <person name="Choi C."/>
            <person name="Clum A."/>
            <person name="Dos Santos R.A."/>
            <person name="Damasio A.R."/>
            <person name="Diallinas G."/>
            <person name="Emri T."/>
            <person name="Fekete E."/>
            <person name="Flipphi M."/>
            <person name="Freyberg S."/>
            <person name="Gallo A."/>
            <person name="Gournas C."/>
            <person name="Habgood R."/>
            <person name="Hainaut M."/>
            <person name="Harispe M.L."/>
            <person name="Henrissat B."/>
            <person name="Hilden K.S."/>
            <person name="Hope R."/>
            <person name="Hossain A."/>
            <person name="Karabika E."/>
            <person name="Karaffa L."/>
            <person name="Karanyi Z."/>
            <person name="Krasevec N."/>
            <person name="Kuo A."/>
            <person name="Kusch H."/>
            <person name="LaButti K."/>
            <person name="Lagendijk E.L."/>
            <person name="Lapidus A."/>
            <person name="Levasseur A."/>
            <person name="Lindquist E."/>
            <person name="Lipzen A."/>
            <person name="Logrieco A.F."/>
            <person name="MacCabe A."/>
            <person name="Maekelae M.R."/>
            <person name="Malavazi I."/>
            <person name="Melin P."/>
            <person name="Meyer V."/>
            <person name="Mielnichuk N."/>
            <person name="Miskei M."/>
            <person name="Molnar A.P."/>
            <person name="Mule G."/>
            <person name="Ngan C.Y."/>
            <person name="Orejas M."/>
            <person name="Orosz E."/>
            <person name="Ouedraogo J.P."/>
            <person name="Overkamp K.M."/>
            <person name="Park H.-S."/>
            <person name="Perrone G."/>
            <person name="Piumi F."/>
            <person name="Punt P.J."/>
            <person name="Ram A.F."/>
            <person name="Ramon A."/>
            <person name="Rauscher S."/>
            <person name="Record E."/>
            <person name="Riano-Pachon D.M."/>
            <person name="Robert V."/>
            <person name="Roehrig J."/>
            <person name="Ruller R."/>
            <person name="Salamov A."/>
            <person name="Salih N.S."/>
            <person name="Samson R.A."/>
            <person name="Sandor E."/>
            <person name="Sanguinetti M."/>
            <person name="Schuetze T."/>
            <person name="Sepcic K."/>
            <person name="Shelest E."/>
            <person name="Sherlock G."/>
            <person name="Sophianopoulou V."/>
            <person name="Squina F.M."/>
            <person name="Sun H."/>
            <person name="Susca A."/>
            <person name="Todd R.B."/>
            <person name="Tsang A."/>
            <person name="Unkles S.E."/>
            <person name="van de Wiele N."/>
            <person name="van Rossen-Uffink D."/>
            <person name="Oliveira J.V."/>
            <person name="Vesth T.C."/>
            <person name="Visser J."/>
            <person name="Yu J.-H."/>
            <person name="Zhou M."/>
            <person name="Andersen M.R."/>
            <person name="Archer D.B."/>
            <person name="Baker S.E."/>
            <person name="Benoit I."/>
            <person name="Brakhage A.A."/>
            <person name="Braus G.H."/>
            <person name="Fischer R."/>
            <person name="Frisvad J.C."/>
            <person name="Goldman G.H."/>
            <person name="Houbraken J."/>
            <person name="Oakley B."/>
            <person name="Pocsi I."/>
            <person name="Scazzocchio C."/>
            <person name="Seiboth B."/>
            <person name="vanKuyk P.A."/>
            <person name="Wortman J."/>
            <person name="Dyer P.S."/>
            <person name="Grigoriev I.V."/>
        </authorList>
    </citation>
    <scope>NUCLEOTIDE SEQUENCE [LARGE SCALE GENOMIC DNA]</scope>
    <source>
        <strain evidence="2">CBS 516.65</strain>
    </source>
</reference>
<proteinExistence type="predicted"/>
<dbReference type="GeneID" id="34457296"/>
<dbReference type="Proteomes" id="UP000184300">
    <property type="component" value="Unassembled WGS sequence"/>
</dbReference>
<feature type="non-terminal residue" evidence="1">
    <location>
        <position position="1"/>
    </location>
</feature>
<dbReference type="OrthoDB" id="4456803at2759"/>
<dbReference type="VEuPathDB" id="FungiDB:ASPGLDRAFT_131379"/>
<organism evidence="1 2">
    <name type="scientific">Aspergillus glaucus CBS 516.65</name>
    <dbReference type="NCBI Taxonomy" id="1160497"/>
    <lineage>
        <taxon>Eukaryota</taxon>
        <taxon>Fungi</taxon>
        <taxon>Dikarya</taxon>
        <taxon>Ascomycota</taxon>
        <taxon>Pezizomycotina</taxon>
        <taxon>Eurotiomycetes</taxon>
        <taxon>Eurotiomycetidae</taxon>
        <taxon>Eurotiales</taxon>
        <taxon>Aspergillaceae</taxon>
        <taxon>Aspergillus</taxon>
        <taxon>Aspergillus subgen. Aspergillus</taxon>
    </lineage>
</organism>
<protein>
    <submittedName>
        <fullName evidence="1">Uncharacterized protein</fullName>
    </submittedName>
</protein>
<name>A0A1L9VDA1_ASPGL</name>
<keyword evidence="2" id="KW-1185">Reference proteome</keyword>
<dbReference type="RefSeq" id="XP_022398577.1">
    <property type="nucleotide sequence ID" value="XM_022541035.1"/>
</dbReference>
<evidence type="ECO:0000313" key="2">
    <source>
        <dbReference type="Proteomes" id="UP000184300"/>
    </source>
</evidence>
<dbReference type="EMBL" id="KV878904">
    <property type="protein sequence ID" value="OJJ81879.1"/>
    <property type="molecule type" value="Genomic_DNA"/>
</dbReference>
<dbReference type="AlphaFoldDB" id="A0A1L9VDA1"/>
<gene>
    <name evidence="1" type="ORF">ASPGLDRAFT_131379</name>
</gene>
<evidence type="ECO:0000313" key="1">
    <source>
        <dbReference type="EMBL" id="OJJ81879.1"/>
    </source>
</evidence>
<sequence>TVVMHYAYEKLTWDISGEFIPGNGQICEDEDSWWKWMVPSKYAWVFWNSLNNVDVGLKLCSRPEYVGEDGVLQVHIPQAINN</sequence>